<dbReference type="PANTHER" id="PTHR37691">
    <property type="entry name" value="BLR3518 PROTEIN"/>
    <property type="match status" value="1"/>
</dbReference>
<evidence type="ECO:0000313" key="2">
    <source>
        <dbReference type="EMBL" id="RXG25729.1"/>
    </source>
</evidence>
<proteinExistence type="predicted"/>
<feature type="chain" id="PRO_5020823125" evidence="1">
    <location>
        <begin position="23"/>
        <end position="179"/>
    </location>
</feature>
<dbReference type="InterPro" id="IPR003787">
    <property type="entry name" value="Sulphur_relay_DsrE/F-like"/>
</dbReference>
<protein>
    <submittedName>
        <fullName evidence="2">DsrE/DsrF/DsrH-like protein</fullName>
    </submittedName>
</protein>
<dbReference type="InterPro" id="IPR027396">
    <property type="entry name" value="DsrEFH-like"/>
</dbReference>
<dbReference type="EMBL" id="QOVK01000002">
    <property type="protein sequence ID" value="RXG25729.1"/>
    <property type="molecule type" value="Genomic_DNA"/>
</dbReference>
<gene>
    <name evidence="2" type="ORF">DSM02_897</name>
</gene>
<dbReference type="PANTHER" id="PTHR37691:SF1">
    <property type="entry name" value="BLR3518 PROTEIN"/>
    <property type="match status" value="1"/>
</dbReference>
<comment type="caution">
    <text evidence="2">The sequence shown here is derived from an EMBL/GenBank/DDBJ whole genome shotgun (WGS) entry which is preliminary data.</text>
</comment>
<dbReference type="AlphaFoldDB" id="A0A4Q0PHK0"/>
<dbReference type="Proteomes" id="UP000289859">
    <property type="component" value="Unassembled WGS sequence"/>
</dbReference>
<keyword evidence="3" id="KW-1185">Reference proteome</keyword>
<reference evidence="2 3" key="1">
    <citation type="submission" date="2018-07" db="EMBL/GenBank/DDBJ databases">
        <title>Leeuwenhoekiella genomics.</title>
        <authorList>
            <person name="Tahon G."/>
            <person name="Willems A."/>
        </authorList>
    </citation>
    <scope>NUCLEOTIDE SEQUENCE [LARGE SCALE GENOMIC DNA]</scope>
    <source>
        <strain evidence="2 3">LMG 29608</strain>
    </source>
</reference>
<sequence length="179" mass="20322">MKIKNLLLVFFLTILTLNFAAAQEWQTPVIDGYGKVKYFKDAGIQPEKDKEYKILYHLTSKNEKEGVNAGLWHIARQVNLFGVTGVPSQNVKIVAVISGPDTDIVMSDDAYMKRYQKKNPNLDLMKKLTDYGVKIEVCGQAAAEHNIDPYSELNKYTDFTLSALIDIPTYQMQGYVIMF</sequence>
<organism evidence="2 3">
    <name type="scientific">Leeuwenhoekiella polynyae</name>
    <dbReference type="NCBI Taxonomy" id="1550906"/>
    <lineage>
        <taxon>Bacteria</taxon>
        <taxon>Pseudomonadati</taxon>
        <taxon>Bacteroidota</taxon>
        <taxon>Flavobacteriia</taxon>
        <taxon>Flavobacteriales</taxon>
        <taxon>Flavobacteriaceae</taxon>
        <taxon>Leeuwenhoekiella</taxon>
    </lineage>
</organism>
<dbReference type="Gene3D" id="3.40.1260.10">
    <property type="entry name" value="DsrEFH-like"/>
    <property type="match status" value="1"/>
</dbReference>
<dbReference type="OrthoDB" id="7206705at2"/>
<dbReference type="RefSeq" id="WP_083557958.1">
    <property type="nucleotide sequence ID" value="NZ_JBHUOO010000023.1"/>
</dbReference>
<evidence type="ECO:0000313" key="3">
    <source>
        <dbReference type="Proteomes" id="UP000289859"/>
    </source>
</evidence>
<dbReference type="SUPFAM" id="SSF75169">
    <property type="entry name" value="DsrEFH-like"/>
    <property type="match status" value="1"/>
</dbReference>
<dbReference type="Pfam" id="PF02635">
    <property type="entry name" value="DsrE"/>
    <property type="match status" value="1"/>
</dbReference>
<evidence type="ECO:0000256" key="1">
    <source>
        <dbReference type="SAM" id="SignalP"/>
    </source>
</evidence>
<keyword evidence="1" id="KW-0732">Signal</keyword>
<accession>A0A4Q0PHK0</accession>
<feature type="signal peptide" evidence="1">
    <location>
        <begin position="1"/>
        <end position="22"/>
    </location>
</feature>
<name>A0A4Q0PHK0_9FLAO</name>